<dbReference type="InterPro" id="IPR019453">
    <property type="entry name" value="VPS39/TGFA1_Znf"/>
</dbReference>
<evidence type="ECO:0000259" key="6">
    <source>
        <dbReference type="PROSITE" id="PS50219"/>
    </source>
</evidence>
<gene>
    <name evidence="7" type="ORF">AXF42_Ash010096</name>
</gene>
<dbReference type="GO" id="GO:0016020">
    <property type="term" value="C:membrane"/>
    <property type="evidence" value="ECO:0007669"/>
    <property type="project" value="TreeGrafter"/>
</dbReference>
<keyword evidence="3" id="KW-0963">Cytoplasm</keyword>
<proteinExistence type="predicted"/>
<name>A0A2I0A9I3_9ASPA</name>
<evidence type="ECO:0000256" key="1">
    <source>
        <dbReference type="ARBA" id="ARBA00004496"/>
    </source>
</evidence>
<keyword evidence="2" id="KW-0813">Transport</keyword>
<dbReference type="PROSITE" id="PS50219">
    <property type="entry name" value="CNH"/>
    <property type="match status" value="1"/>
</dbReference>
<dbReference type="Pfam" id="PF10366">
    <property type="entry name" value="Vps39_1"/>
    <property type="match status" value="1"/>
</dbReference>
<dbReference type="STRING" id="1088818.A0A2I0A9I3"/>
<feature type="domain" description="CNH" evidence="6">
    <location>
        <begin position="16"/>
        <end position="294"/>
    </location>
</feature>
<reference evidence="7 8" key="1">
    <citation type="journal article" date="2017" name="Nature">
        <title>The Apostasia genome and the evolution of orchids.</title>
        <authorList>
            <person name="Zhang G.Q."/>
            <person name="Liu K.W."/>
            <person name="Li Z."/>
            <person name="Lohaus R."/>
            <person name="Hsiao Y.Y."/>
            <person name="Niu S.C."/>
            <person name="Wang J.Y."/>
            <person name="Lin Y.C."/>
            <person name="Xu Q."/>
            <person name="Chen L.J."/>
            <person name="Yoshida K."/>
            <person name="Fujiwara S."/>
            <person name="Wang Z.W."/>
            <person name="Zhang Y.Q."/>
            <person name="Mitsuda N."/>
            <person name="Wang M."/>
            <person name="Liu G.H."/>
            <person name="Pecoraro L."/>
            <person name="Huang H.X."/>
            <person name="Xiao X.J."/>
            <person name="Lin M."/>
            <person name="Wu X.Y."/>
            <person name="Wu W.L."/>
            <person name="Chen Y.Y."/>
            <person name="Chang S.B."/>
            <person name="Sakamoto S."/>
            <person name="Ohme-Takagi M."/>
            <person name="Yagi M."/>
            <person name="Zeng S.J."/>
            <person name="Shen C.Y."/>
            <person name="Yeh C.M."/>
            <person name="Luo Y.B."/>
            <person name="Tsai W.C."/>
            <person name="Van de Peer Y."/>
            <person name="Liu Z.J."/>
        </authorList>
    </citation>
    <scope>NUCLEOTIDE SEQUENCE [LARGE SCALE GENOMIC DNA]</scope>
    <source>
        <strain evidence="8">cv. Shenzhen</strain>
        <tissue evidence="7">Stem</tissue>
    </source>
</reference>
<evidence type="ECO:0000256" key="5">
    <source>
        <dbReference type="SAM" id="MobiDB-lite"/>
    </source>
</evidence>
<protein>
    <recommendedName>
        <fullName evidence="6">CNH domain-containing protein</fullName>
    </recommendedName>
</protein>
<dbReference type="AlphaFoldDB" id="A0A2I0A9I3"/>
<organism evidence="7 8">
    <name type="scientific">Apostasia shenzhenica</name>
    <dbReference type="NCBI Taxonomy" id="1088818"/>
    <lineage>
        <taxon>Eukaryota</taxon>
        <taxon>Viridiplantae</taxon>
        <taxon>Streptophyta</taxon>
        <taxon>Embryophyta</taxon>
        <taxon>Tracheophyta</taxon>
        <taxon>Spermatophyta</taxon>
        <taxon>Magnoliopsida</taxon>
        <taxon>Liliopsida</taxon>
        <taxon>Asparagales</taxon>
        <taxon>Orchidaceae</taxon>
        <taxon>Apostasioideae</taxon>
        <taxon>Apostasia</taxon>
    </lineage>
</organism>
<evidence type="ECO:0000313" key="7">
    <source>
        <dbReference type="EMBL" id="PKA52200.1"/>
    </source>
</evidence>
<feature type="region of interest" description="Disordered" evidence="5">
    <location>
        <begin position="842"/>
        <end position="867"/>
    </location>
</feature>
<dbReference type="InterPro" id="IPR019452">
    <property type="entry name" value="VPS39/TGF_beta_rcpt-assoc_1"/>
</dbReference>
<evidence type="ECO:0000313" key="8">
    <source>
        <dbReference type="Proteomes" id="UP000236161"/>
    </source>
</evidence>
<dbReference type="PANTHER" id="PTHR12894">
    <property type="entry name" value="CNH DOMAIN CONTAINING"/>
    <property type="match status" value="1"/>
</dbReference>
<accession>A0A2I0A9I3</accession>
<dbReference type="Proteomes" id="UP000236161">
    <property type="component" value="Unassembled WGS sequence"/>
</dbReference>
<dbReference type="OrthoDB" id="5325112at2759"/>
<dbReference type="GO" id="GO:0006914">
    <property type="term" value="P:autophagy"/>
    <property type="evidence" value="ECO:0007669"/>
    <property type="project" value="TreeGrafter"/>
</dbReference>
<dbReference type="GO" id="GO:0015031">
    <property type="term" value="P:protein transport"/>
    <property type="evidence" value="ECO:0007669"/>
    <property type="project" value="UniProtKB-KW"/>
</dbReference>
<sequence>MVHSAYDLVELVKGCNAKIESLASYGSKILVGCSDGSLRIYAATSSLSTTAALATGDDGPPPYDSEIHREPYAQERAVSGFWKRAPVAMEVCRSRDLLLSLSEWIVFHRLPNLETVVAIAKTKGANVYSWDDRRGFLCVGKHKRVGIYRLDGGREFVEVKDFGVSDVVKSMAWCGENICLGIGKEYIILNSVTGASSKVFSSGRSAPLVVPLPSGELILGKDDVGVFVDQNGKLLQDGRICWSEPPSSIVFHKPYGLARLPRHVEIRSLRPPFPLVQTVVLRDVHLLQQSSNCVIAIVGSSIYGLLPVPLGAQIVQLTASGNFDEALSLCKLLPPEDSNLRAAKEASIHIRYGHYLFDSGCYEESMEQFFASQVDITYVLSLYPSIILPKDLTYAEPEKFAEPTDAYLSRVSSDVSDEVESSPSQSYEIDDKSAVDNKKMSYNALVALAKYLQRKRYGIIERATAEVTEEVVSDAVLDSFTTSEPYGSKSSNKKRGHPHISSVGREVATVLDTALLQTQLLTGQSLGALELLKGPNYCDFKICEDFLREKKDFTVLLELYKSNEMHREALKLLHQLAEDSNSAHDSTETQNFKPSMIIDYLKPLCRTNPMLVLEFSTLVLENCPTETIELFLSGNVPADLVNSYLKQHAPNLQSTYLELMLSMSENGTNTNLKSELVQIYLSEVIEWYKDLKQQLKWDEKIYSPTRKKLLAALDTIPTNSAENLLKRFPFDALFEERAILLGKINQHQLALSIYVNKLHSPELALAYCDRAYEFGLQQHSRSYANIFLTLLQIYLNPRMVANDFEQKAVNPLYSQNPGLPKLSTTKHKLGRTSKKIAAIEGAEDARISTSSTDSGRSDADGDEISEEGGPVMLNEALELLSQRWDKINGAQALKLLPRGTKLQNLRPFLEPLLRQSSESRRNFSVVKNLRYSENLQVKEELYRNRRTLVKIDADTTCALCHKRIGTSVFAVYPNGKTIVHFVCFRDSQNIMAVRGSGTRRPK</sequence>
<comment type="subcellular location">
    <subcellularLocation>
        <location evidence="1">Cytoplasm</location>
    </subcellularLocation>
</comment>
<evidence type="ECO:0000256" key="3">
    <source>
        <dbReference type="ARBA" id="ARBA00022490"/>
    </source>
</evidence>
<dbReference type="Pfam" id="PF00780">
    <property type="entry name" value="CNH"/>
    <property type="match status" value="1"/>
</dbReference>
<dbReference type="InterPro" id="IPR001180">
    <property type="entry name" value="CNH_dom"/>
</dbReference>
<dbReference type="GO" id="GO:0034058">
    <property type="term" value="P:endosomal vesicle fusion"/>
    <property type="evidence" value="ECO:0007669"/>
    <property type="project" value="TreeGrafter"/>
</dbReference>
<dbReference type="InterPro" id="IPR032914">
    <property type="entry name" value="Vam6/VPS39/TRAP1"/>
</dbReference>
<keyword evidence="8" id="KW-1185">Reference proteome</keyword>
<evidence type="ECO:0000256" key="4">
    <source>
        <dbReference type="ARBA" id="ARBA00022927"/>
    </source>
</evidence>
<dbReference type="Pfam" id="PF10367">
    <property type="entry name" value="zf-Vps39_C"/>
    <property type="match status" value="1"/>
</dbReference>
<evidence type="ECO:0000256" key="2">
    <source>
        <dbReference type="ARBA" id="ARBA00022448"/>
    </source>
</evidence>
<dbReference type="PANTHER" id="PTHR12894:SF27">
    <property type="entry name" value="TRANSFORMING GROWTH FACTOR-BETA RECEPTOR-ASSOCIATED PROTEIN 1"/>
    <property type="match status" value="1"/>
</dbReference>
<keyword evidence="4" id="KW-0653">Protein transport</keyword>
<dbReference type="EMBL" id="KZ452008">
    <property type="protein sequence ID" value="PKA52200.1"/>
    <property type="molecule type" value="Genomic_DNA"/>
</dbReference>
<dbReference type="GO" id="GO:0005737">
    <property type="term" value="C:cytoplasm"/>
    <property type="evidence" value="ECO:0007669"/>
    <property type="project" value="UniProtKB-SubCell"/>
</dbReference>